<reference evidence="2 3" key="1">
    <citation type="journal article" date="2009" name="J. Virol.">
        <title>Full-length genome characterization of a novel simian immunodeficiency virus lineage (SIVolc) from olive Colobus (Procolobus verus) and new SIVwrcPbb strains from Western Red Colobus (Piliocolobus badius badius) from the Tai Forest in Ivory Coast.</title>
        <authorList>
            <person name="Liegeois F."/>
            <person name="Lafay B."/>
            <person name="Formenty P."/>
            <person name="Locatelli S."/>
            <person name="Courgnaud V."/>
            <person name="Delaporte E."/>
            <person name="Peeters M."/>
        </authorList>
    </citation>
    <scope>NUCLEOTIDE SEQUENCE [LARGE SCALE GENOMIC DNA]</scope>
    <source>
        <strain evidence="2 3">SIVwrc</strain>
    </source>
</reference>
<proteinExistence type="predicted"/>
<feature type="non-terminal residue" evidence="2">
    <location>
        <position position="1"/>
    </location>
</feature>
<feature type="compositionally biased region" description="Basic and acidic residues" evidence="1">
    <location>
        <begin position="93"/>
        <end position="111"/>
    </location>
</feature>
<organismHost>
    <name type="scientific">Pan troglodytes</name>
    <name type="common">Chimpanzee</name>
    <dbReference type="NCBI Taxonomy" id="9598"/>
</organismHost>
<feature type="region of interest" description="Disordered" evidence="1">
    <location>
        <begin position="1"/>
        <end position="27"/>
    </location>
</feature>
<organism evidence="2 3">
    <name type="scientific">Simian immunodeficiency virus</name>
    <name type="common">SIV</name>
    <dbReference type="NCBI Taxonomy" id="11723"/>
    <lineage>
        <taxon>Viruses</taxon>
        <taxon>Riboviria</taxon>
        <taxon>Pararnavirae</taxon>
        <taxon>Artverviricota</taxon>
        <taxon>Revtraviricetes</taxon>
        <taxon>Ortervirales</taxon>
        <taxon>Retroviridae</taxon>
        <taxon>Orthoretrovirinae</taxon>
        <taxon>Lentivirus</taxon>
        <taxon>Lentivirus simimdef</taxon>
    </lineage>
</organism>
<evidence type="ECO:0000256" key="1">
    <source>
        <dbReference type="SAM" id="MobiDB-lite"/>
    </source>
</evidence>
<gene>
    <name evidence="2" type="primary">Rev exon2</name>
</gene>
<feature type="region of interest" description="Disordered" evidence="1">
    <location>
        <begin position="89"/>
        <end position="111"/>
    </location>
</feature>
<evidence type="ECO:0000313" key="3">
    <source>
        <dbReference type="Proteomes" id="UP000246327"/>
    </source>
</evidence>
<name>B7FCA9_SIV</name>
<protein>
    <submittedName>
        <fullName evidence="2">Rev protein</fullName>
    </submittedName>
</protein>
<dbReference type="EMBL" id="AM713177">
    <property type="protein sequence ID" value="CAN86233.1"/>
    <property type="molecule type" value="Genomic_DNA"/>
</dbReference>
<dbReference type="Proteomes" id="UP000246327">
    <property type="component" value="Segment"/>
</dbReference>
<organismHost>
    <name type="scientific">Cercopithecidae</name>
    <name type="common">Old World monkeys</name>
    <dbReference type="NCBI Taxonomy" id="9527"/>
</organismHost>
<sequence length="111" mass="12937">AYISAEPPQQLGRGTARQRRRSRRRQQYFRRQRLAVQERICNNLVEQLDKLLICSLPNPPSNSVESPCVPLLVDPAWVESSQKNQWSSACMHTQEDYKEQEGNNGERDIRK</sequence>
<evidence type="ECO:0000313" key="2">
    <source>
        <dbReference type="EMBL" id="CAN86233.1"/>
    </source>
</evidence>
<accession>B7FCA9</accession>
<feature type="compositionally biased region" description="Basic residues" evidence="1">
    <location>
        <begin position="16"/>
        <end position="27"/>
    </location>
</feature>